<evidence type="ECO:0000256" key="4">
    <source>
        <dbReference type="ARBA" id="ARBA00022525"/>
    </source>
</evidence>
<keyword evidence="4" id="KW-0964">Secreted</keyword>
<sequence length="268" mass="30505">MLIEGNKVPIAGTLQTEQIQRWMASQTSPSDVFRFLMLSKAGDNLLDNPQFLKWVQYVDDLNKANPDKKTTIMSVLGTYYTSTELTKILEVAAPSKLVKRLEAEQKWLGKDTPDELFKILKLDKAGDELLSSPQFKTWVTYMKEFNMENYKYKTTLIATLVRNYGDGGLVTILEAAKGVKSTASTAKRLQSEQFQLWLTNGYTPDDIFKVLKLDKAGDNLLTNSLLPTWRKYLDSFNLENPTKKTTLLTTLTKNKYSENSVWCSSLKQ</sequence>
<feature type="domain" description="RxLR effector PexRD54 WY" evidence="7">
    <location>
        <begin position="103"/>
        <end position="141"/>
    </location>
</feature>
<keyword evidence="5" id="KW-0732">Signal</keyword>
<dbReference type="AlphaFoldDB" id="A0ABD3EU07"/>
<keyword evidence="9" id="KW-1185">Reference proteome</keyword>
<dbReference type="GO" id="GO:0043657">
    <property type="term" value="C:host cell"/>
    <property type="evidence" value="ECO:0007669"/>
    <property type="project" value="UniProtKB-SubCell"/>
</dbReference>
<evidence type="ECO:0000256" key="3">
    <source>
        <dbReference type="ARBA" id="ARBA00010400"/>
    </source>
</evidence>
<gene>
    <name evidence="8" type="ORF">V7S43_017461</name>
</gene>
<accession>A0ABD3EU07</accession>
<comment type="caution">
    <text evidence="8">The sequence shown here is derived from an EMBL/GenBank/DDBJ whole genome shotgun (WGS) entry which is preliminary data.</text>
</comment>
<comment type="similarity">
    <text evidence="3">Belongs to the RxLR effector family.</text>
</comment>
<evidence type="ECO:0000256" key="2">
    <source>
        <dbReference type="ARBA" id="ARBA00004613"/>
    </source>
</evidence>
<reference evidence="8 9" key="1">
    <citation type="submission" date="2024-09" db="EMBL/GenBank/DDBJ databases">
        <title>Genome sequencing and assembly of Phytophthora oleae, isolate VK10A, causative agent of rot of olive drupes.</title>
        <authorList>
            <person name="Conti Taguali S."/>
            <person name="Riolo M."/>
            <person name="La Spada F."/>
            <person name="Cacciola S.O."/>
            <person name="Dionisio G."/>
        </authorList>
    </citation>
    <scope>NUCLEOTIDE SEQUENCE [LARGE SCALE GENOMIC DNA]</scope>
    <source>
        <strain evidence="8 9">VK10A</strain>
    </source>
</reference>
<dbReference type="Pfam" id="PF22748">
    <property type="entry name" value="PexRD54_WY"/>
    <property type="match status" value="3"/>
</dbReference>
<dbReference type="EMBL" id="JBIMZQ010000062">
    <property type="protein sequence ID" value="KAL3657659.1"/>
    <property type="molecule type" value="Genomic_DNA"/>
</dbReference>
<evidence type="ECO:0000256" key="5">
    <source>
        <dbReference type="ARBA" id="ARBA00022729"/>
    </source>
</evidence>
<evidence type="ECO:0000256" key="6">
    <source>
        <dbReference type="ARBA" id="ARBA00023026"/>
    </source>
</evidence>
<evidence type="ECO:0000313" key="9">
    <source>
        <dbReference type="Proteomes" id="UP001632037"/>
    </source>
</evidence>
<dbReference type="InterPro" id="IPR054463">
    <property type="entry name" value="PexRD54_WY"/>
</dbReference>
<evidence type="ECO:0000313" key="8">
    <source>
        <dbReference type="EMBL" id="KAL3657659.1"/>
    </source>
</evidence>
<dbReference type="Proteomes" id="UP001632037">
    <property type="component" value="Unassembled WGS sequence"/>
</dbReference>
<protein>
    <recommendedName>
        <fullName evidence="7">RxLR effector PexRD54 WY domain-containing protein</fullName>
    </recommendedName>
</protein>
<evidence type="ECO:0000256" key="1">
    <source>
        <dbReference type="ARBA" id="ARBA00004340"/>
    </source>
</evidence>
<feature type="domain" description="RxLR effector PexRD54 WY" evidence="7">
    <location>
        <begin position="192"/>
        <end position="232"/>
    </location>
</feature>
<organism evidence="8 9">
    <name type="scientific">Phytophthora oleae</name>
    <dbReference type="NCBI Taxonomy" id="2107226"/>
    <lineage>
        <taxon>Eukaryota</taxon>
        <taxon>Sar</taxon>
        <taxon>Stramenopiles</taxon>
        <taxon>Oomycota</taxon>
        <taxon>Peronosporomycetes</taxon>
        <taxon>Peronosporales</taxon>
        <taxon>Peronosporaceae</taxon>
        <taxon>Phytophthora</taxon>
    </lineage>
</organism>
<keyword evidence="6" id="KW-0843">Virulence</keyword>
<feature type="domain" description="RxLR effector PexRD54 WY" evidence="7">
    <location>
        <begin position="17"/>
        <end position="58"/>
    </location>
</feature>
<name>A0ABD3EU07_9STRA</name>
<comment type="subcellular location">
    <subcellularLocation>
        <location evidence="1">Host cell</location>
    </subcellularLocation>
    <subcellularLocation>
        <location evidence="2">Secreted</location>
    </subcellularLocation>
</comment>
<evidence type="ECO:0000259" key="7">
    <source>
        <dbReference type="Pfam" id="PF22748"/>
    </source>
</evidence>
<dbReference type="GO" id="GO:0005576">
    <property type="term" value="C:extracellular region"/>
    <property type="evidence" value="ECO:0007669"/>
    <property type="project" value="UniProtKB-SubCell"/>
</dbReference>
<proteinExistence type="inferred from homology"/>